<dbReference type="OrthoDB" id="112232at2"/>
<dbReference type="RefSeq" id="WP_129404816.1">
    <property type="nucleotide sequence ID" value="NZ_SBKP01000012.1"/>
</dbReference>
<dbReference type="Pfam" id="PF05036">
    <property type="entry name" value="SPOR"/>
    <property type="match status" value="1"/>
</dbReference>
<name>A0A4Q1KF58_9SPHN</name>
<sequence length="320" mass="33645">MKHRICVALAALAIISAAPSAVADVKAGVDAWAQGDYAKALKLWRPLAQAGDADAQFNLAQAYKLGRGVPQDMNAALDWYQKALVQGHRQAEDAFGLLLFQQNRRVEAMPYLQRSAERGEVRAQYLVGIALFNGDLIPRDWVRAYALMTRASAAGVDQASAALAQMDRYIPEPQRRDGLALAAAMEARKAQATAPALAGASQPIRPAPSTTPIRSATLPPSQPAPPPVPLPKPAPAPKAAPAPSGSWQIQLGAFSEAARAQAHWKTVAAKTPALAAGPHRLEAAGAMTRLLAGSLTTRAEADALCAKVKAAGADCIVKPR</sequence>
<evidence type="ECO:0000256" key="1">
    <source>
        <dbReference type="SAM" id="MobiDB-lite"/>
    </source>
</evidence>
<dbReference type="PROSITE" id="PS51724">
    <property type="entry name" value="SPOR"/>
    <property type="match status" value="1"/>
</dbReference>
<dbReference type="SUPFAM" id="SSF110997">
    <property type="entry name" value="Sporulation related repeat"/>
    <property type="match status" value="1"/>
</dbReference>
<accession>A0A4Q1KF58</accession>
<dbReference type="SMART" id="SM00671">
    <property type="entry name" value="SEL1"/>
    <property type="match status" value="3"/>
</dbReference>
<dbReference type="InterPro" id="IPR006597">
    <property type="entry name" value="Sel1-like"/>
</dbReference>
<evidence type="ECO:0000313" key="4">
    <source>
        <dbReference type="EMBL" id="RXR27584.1"/>
    </source>
</evidence>
<keyword evidence="5" id="KW-1185">Reference proteome</keyword>
<proteinExistence type="predicted"/>
<feature type="signal peptide" evidence="2">
    <location>
        <begin position="1"/>
        <end position="23"/>
    </location>
</feature>
<dbReference type="AlphaFoldDB" id="A0A4Q1KF58"/>
<keyword evidence="2" id="KW-0732">Signal</keyword>
<evidence type="ECO:0000313" key="5">
    <source>
        <dbReference type="Proteomes" id="UP000290958"/>
    </source>
</evidence>
<dbReference type="Gene3D" id="3.30.70.1070">
    <property type="entry name" value="Sporulation related repeat"/>
    <property type="match status" value="1"/>
</dbReference>
<evidence type="ECO:0000256" key="2">
    <source>
        <dbReference type="SAM" id="SignalP"/>
    </source>
</evidence>
<dbReference type="EMBL" id="SBKP01000012">
    <property type="protein sequence ID" value="RXR27584.1"/>
    <property type="molecule type" value="Genomic_DNA"/>
</dbReference>
<dbReference type="InterPro" id="IPR011990">
    <property type="entry name" value="TPR-like_helical_dom_sf"/>
</dbReference>
<feature type="chain" id="PRO_5020783069" description="SPOR domain-containing protein" evidence="2">
    <location>
        <begin position="24"/>
        <end position="320"/>
    </location>
</feature>
<dbReference type="Pfam" id="PF08238">
    <property type="entry name" value="Sel1"/>
    <property type="match status" value="3"/>
</dbReference>
<protein>
    <recommendedName>
        <fullName evidence="3">SPOR domain-containing protein</fullName>
    </recommendedName>
</protein>
<dbReference type="Proteomes" id="UP000290958">
    <property type="component" value="Unassembled WGS sequence"/>
</dbReference>
<gene>
    <name evidence="4" type="ORF">EQG66_11960</name>
</gene>
<dbReference type="PANTHER" id="PTHR45011:SF1">
    <property type="entry name" value="DAP3-BINDING CELL DEATH ENHANCER 1"/>
    <property type="match status" value="1"/>
</dbReference>
<dbReference type="PANTHER" id="PTHR45011">
    <property type="entry name" value="DAP3-BINDING CELL DEATH ENHANCER 1"/>
    <property type="match status" value="1"/>
</dbReference>
<feature type="compositionally biased region" description="Pro residues" evidence="1">
    <location>
        <begin position="220"/>
        <end position="240"/>
    </location>
</feature>
<dbReference type="SUPFAM" id="SSF81901">
    <property type="entry name" value="HCP-like"/>
    <property type="match status" value="1"/>
</dbReference>
<feature type="region of interest" description="Disordered" evidence="1">
    <location>
        <begin position="193"/>
        <end position="245"/>
    </location>
</feature>
<dbReference type="GO" id="GO:0042834">
    <property type="term" value="F:peptidoglycan binding"/>
    <property type="evidence" value="ECO:0007669"/>
    <property type="project" value="InterPro"/>
</dbReference>
<dbReference type="Gene3D" id="1.25.40.10">
    <property type="entry name" value="Tetratricopeptide repeat domain"/>
    <property type="match status" value="1"/>
</dbReference>
<organism evidence="4 5">
    <name type="scientific">Sphingobium fluviale</name>
    <dbReference type="NCBI Taxonomy" id="2506423"/>
    <lineage>
        <taxon>Bacteria</taxon>
        <taxon>Pseudomonadati</taxon>
        <taxon>Pseudomonadota</taxon>
        <taxon>Alphaproteobacteria</taxon>
        <taxon>Sphingomonadales</taxon>
        <taxon>Sphingomonadaceae</taxon>
        <taxon>Sphingobium</taxon>
    </lineage>
</organism>
<dbReference type="InterPro" id="IPR036680">
    <property type="entry name" value="SPOR-like_sf"/>
</dbReference>
<reference evidence="5" key="1">
    <citation type="submission" date="2019-01" db="EMBL/GenBank/DDBJ databases">
        <title>Cytophagaceae bacterium strain CAR-16.</title>
        <authorList>
            <person name="Chen W.-M."/>
        </authorList>
    </citation>
    <scope>NUCLEOTIDE SEQUENCE [LARGE SCALE GENOMIC DNA]</scope>
    <source>
        <strain evidence="5">CHR27</strain>
    </source>
</reference>
<dbReference type="InterPro" id="IPR052748">
    <property type="entry name" value="ISR_Activator"/>
</dbReference>
<dbReference type="InterPro" id="IPR007730">
    <property type="entry name" value="SPOR-like_dom"/>
</dbReference>
<feature type="domain" description="SPOR" evidence="3">
    <location>
        <begin position="241"/>
        <end position="320"/>
    </location>
</feature>
<comment type="caution">
    <text evidence="4">The sequence shown here is derived from an EMBL/GenBank/DDBJ whole genome shotgun (WGS) entry which is preliminary data.</text>
</comment>
<evidence type="ECO:0000259" key="3">
    <source>
        <dbReference type="PROSITE" id="PS51724"/>
    </source>
</evidence>